<dbReference type="Gene3D" id="3.90.1200.10">
    <property type="match status" value="1"/>
</dbReference>
<dbReference type="OrthoDB" id="2906425at2759"/>
<evidence type="ECO:0000313" key="2">
    <source>
        <dbReference type="EMBL" id="KAF1918312.1"/>
    </source>
</evidence>
<gene>
    <name evidence="2" type="ORF">BDU57DRAFT_515013</name>
</gene>
<keyword evidence="2" id="KW-0418">Kinase</keyword>
<accession>A0A6A5QSE1</accession>
<dbReference type="Pfam" id="PF01636">
    <property type="entry name" value="APH"/>
    <property type="match status" value="1"/>
</dbReference>
<evidence type="ECO:0000313" key="3">
    <source>
        <dbReference type="Proteomes" id="UP000800096"/>
    </source>
</evidence>
<dbReference type="InterPro" id="IPR002575">
    <property type="entry name" value="Aminoglycoside_PTrfase"/>
</dbReference>
<dbReference type="EMBL" id="ML979134">
    <property type="protein sequence ID" value="KAF1918312.1"/>
    <property type="molecule type" value="Genomic_DNA"/>
</dbReference>
<sequence>MPPYDFGFHPTDLIPGLIFCSEDGVLSVEEKEKLQKVTHDLRGTEDVLCRACGWNKYHELCTSYTPRVRILHTKQNSGLWFLGNDWLLWDRKTSKTTGNDYLVHKFLKEQGSQDIPLVKEMHHFGEAGDTFQFTVMSRAKGEPLCNVWTSLSPEVKKGYAKQVAAALRELRQHTSPIPRRLDGGPLPDAVIGRCGPSQQCKYVGKNKEEWIDGMADELRAGLKGIMKTDDNIAIEARLQELKDNFPESSPYVLTHADLHFANIMVHDGKIEAIIDWETAGYYPCWVERCLSYQRSIEPDDSDEMFDLVWAELDQDMSREQFHQICKPVWAVQKAWNACNTTHTELNDAWFRPAWCECKPLGGIIMRREVDSELKHEIGYKPWAYPGNKKM</sequence>
<organism evidence="2 3">
    <name type="scientific">Ampelomyces quisqualis</name>
    <name type="common">Powdery mildew agent</name>
    <dbReference type="NCBI Taxonomy" id="50730"/>
    <lineage>
        <taxon>Eukaryota</taxon>
        <taxon>Fungi</taxon>
        <taxon>Dikarya</taxon>
        <taxon>Ascomycota</taxon>
        <taxon>Pezizomycotina</taxon>
        <taxon>Dothideomycetes</taxon>
        <taxon>Pleosporomycetidae</taxon>
        <taxon>Pleosporales</taxon>
        <taxon>Pleosporineae</taxon>
        <taxon>Phaeosphaeriaceae</taxon>
        <taxon>Ampelomyces</taxon>
    </lineage>
</organism>
<evidence type="ECO:0000259" key="1">
    <source>
        <dbReference type="Pfam" id="PF01636"/>
    </source>
</evidence>
<dbReference type="AlphaFoldDB" id="A0A6A5QSE1"/>
<feature type="domain" description="Aminoglycoside phosphotransferase" evidence="1">
    <location>
        <begin position="118"/>
        <end position="287"/>
    </location>
</feature>
<dbReference type="SUPFAM" id="SSF56112">
    <property type="entry name" value="Protein kinase-like (PK-like)"/>
    <property type="match status" value="1"/>
</dbReference>
<dbReference type="GO" id="GO:0016301">
    <property type="term" value="F:kinase activity"/>
    <property type="evidence" value="ECO:0007669"/>
    <property type="project" value="UniProtKB-KW"/>
</dbReference>
<name>A0A6A5QSE1_AMPQU</name>
<keyword evidence="2" id="KW-0808">Transferase</keyword>
<dbReference type="PANTHER" id="PTHR21310">
    <property type="entry name" value="AMINOGLYCOSIDE PHOSPHOTRANSFERASE-RELATED-RELATED"/>
    <property type="match status" value="1"/>
</dbReference>
<dbReference type="InterPro" id="IPR051678">
    <property type="entry name" value="AGP_Transferase"/>
</dbReference>
<proteinExistence type="predicted"/>
<dbReference type="PANTHER" id="PTHR21310:SF55">
    <property type="entry name" value="AMINOGLYCOSIDE PHOSPHOTRANSFERASE DOMAIN-CONTAINING PROTEIN"/>
    <property type="match status" value="1"/>
</dbReference>
<reference evidence="2" key="1">
    <citation type="journal article" date="2020" name="Stud. Mycol.">
        <title>101 Dothideomycetes genomes: a test case for predicting lifestyles and emergence of pathogens.</title>
        <authorList>
            <person name="Haridas S."/>
            <person name="Albert R."/>
            <person name="Binder M."/>
            <person name="Bloem J."/>
            <person name="Labutti K."/>
            <person name="Salamov A."/>
            <person name="Andreopoulos B."/>
            <person name="Baker S."/>
            <person name="Barry K."/>
            <person name="Bills G."/>
            <person name="Bluhm B."/>
            <person name="Cannon C."/>
            <person name="Castanera R."/>
            <person name="Culley D."/>
            <person name="Daum C."/>
            <person name="Ezra D."/>
            <person name="Gonzalez J."/>
            <person name="Henrissat B."/>
            <person name="Kuo A."/>
            <person name="Liang C."/>
            <person name="Lipzen A."/>
            <person name="Lutzoni F."/>
            <person name="Magnuson J."/>
            <person name="Mondo S."/>
            <person name="Nolan M."/>
            <person name="Ohm R."/>
            <person name="Pangilinan J."/>
            <person name="Park H.-J."/>
            <person name="Ramirez L."/>
            <person name="Alfaro M."/>
            <person name="Sun H."/>
            <person name="Tritt A."/>
            <person name="Yoshinaga Y."/>
            <person name="Zwiers L.-H."/>
            <person name="Turgeon B."/>
            <person name="Goodwin S."/>
            <person name="Spatafora J."/>
            <person name="Crous P."/>
            <person name="Grigoriev I."/>
        </authorList>
    </citation>
    <scope>NUCLEOTIDE SEQUENCE</scope>
    <source>
        <strain evidence="2">HMLAC05119</strain>
    </source>
</reference>
<dbReference type="Proteomes" id="UP000800096">
    <property type="component" value="Unassembled WGS sequence"/>
</dbReference>
<keyword evidence="3" id="KW-1185">Reference proteome</keyword>
<protein>
    <submittedName>
        <fullName evidence="2">Kinase-like domain-containing protein</fullName>
    </submittedName>
</protein>
<dbReference type="InterPro" id="IPR011009">
    <property type="entry name" value="Kinase-like_dom_sf"/>
</dbReference>